<evidence type="ECO:0000313" key="4">
    <source>
        <dbReference type="Proteomes" id="UP000253090"/>
    </source>
</evidence>
<dbReference type="GO" id="GO:0030435">
    <property type="term" value="P:sporulation resulting in formation of a cellular spore"/>
    <property type="evidence" value="ECO:0007669"/>
    <property type="project" value="UniProtKB-KW"/>
</dbReference>
<sequence length="256" mass="28851">MIILPPGEAEQMGRLRLTGVEQEILRYKQQSPVTYRYGSIGELEFELKTRSAIVEAARALHASGAKFATFKNSRCNEELWIREQNGGFRLRSGVTPAEGIRDIFRNGRAYAFECATAMVIVLYKGVLDAIGEPAFNAYFAGLFLYDWKYDSDLRIVSAMEAYPGDVLYFKNPDFNPMTPEWRGENGILLPGGTIFAHGMGIRTPDEIIALLNTRRRPGSMTSAYQTDDIETLDFAYIQRLKTVTARIGSRVYAFGW</sequence>
<evidence type="ECO:0000313" key="3">
    <source>
        <dbReference type="EMBL" id="RCX20649.1"/>
    </source>
</evidence>
<evidence type="ECO:0000256" key="2">
    <source>
        <dbReference type="ARBA" id="ARBA00022969"/>
    </source>
</evidence>
<dbReference type="Proteomes" id="UP000253090">
    <property type="component" value="Unassembled WGS sequence"/>
</dbReference>
<proteinExistence type="inferred from homology"/>
<reference evidence="3 4" key="1">
    <citation type="submission" date="2018-07" db="EMBL/GenBank/DDBJ databases">
        <title>Genomic Encyclopedia of Type Strains, Phase III (KMG-III): the genomes of soil and plant-associated and newly described type strains.</title>
        <authorList>
            <person name="Whitman W."/>
        </authorList>
    </citation>
    <scope>NUCLEOTIDE SEQUENCE [LARGE SCALE GENOMIC DNA]</scope>
    <source>
        <strain evidence="3 4">CECT 8333</strain>
    </source>
</reference>
<dbReference type="GO" id="GO:0003810">
    <property type="term" value="F:protein-glutamine gamma-glutamyltransferase activity"/>
    <property type="evidence" value="ECO:0007669"/>
    <property type="project" value="InterPro"/>
</dbReference>
<accession>A0A369BGG9</accession>
<dbReference type="RefSeq" id="WP_114496702.1">
    <property type="nucleotide sequence ID" value="NZ_QPJW01000003.1"/>
</dbReference>
<keyword evidence="1 3" id="KW-0808">Transferase</keyword>
<dbReference type="Pfam" id="PF20085">
    <property type="entry name" value="TGL"/>
    <property type="match status" value="1"/>
</dbReference>
<keyword evidence="4" id="KW-1185">Reference proteome</keyword>
<name>A0A369BGG9_9BACL</name>
<dbReference type="EMBL" id="QPJW01000003">
    <property type="protein sequence ID" value="RCX20649.1"/>
    <property type="molecule type" value="Genomic_DNA"/>
</dbReference>
<protein>
    <submittedName>
        <fullName evidence="3">Protein-glutamine gamma-glutamyltransferase</fullName>
    </submittedName>
</protein>
<dbReference type="InterPro" id="IPR020916">
    <property type="entry name" value="Gln_gamma-glutamylTfrase_bac"/>
</dbReference>
<keyword evidence="2" id="KW-0749">Sporulation</keyword>
<comment type="caution">
    <text evidence="3">The sequence shown here is derived from an EMBL/GenBank/DDBJ whole genome shotgun (WGS) entry which is preliminary data.</text>
</comment>
<dbReference type="AlphaFoldDB" id="A0A369BGG9"/>
<gene>
    <name evidence="3" type="ORF">DFP94_103381</name>
</gene>
<dbReference type="HAMAP" id="MF_00727">
    <property type="entry name" value="Tgl"/>
    <property type="match status" value="1"/>
</dbReference>
<organism evidence="3 4">
    <name type="scientific">Fontibacillus phaseoli</name>
    <dbReference type="NCBI Taxonomy" id="1416533"/>
    <lineage>
        <taxon>Bacteria</taxon>
        <taxon>Bacillati</taxon>
        <taxon>Bacillota</taxon>
        <taxon>Bacilli</taxon>
        <taxon>Bacillales</taxon>
        <taxon>Paenibacillaceae</taxon>
        <taxon>Fontibacillus</taxon>
    </lineage>
</organism>
<evidence type="ECO:0000256" key="1">
    <source>
        <dbReference type="ARBA" id="ARBA00022679"/>
    </source>
</evidence>
<dbReference type="OrthoDB" id="1845399at2"/>